<dbReference type="InterPro" id="IPR001507">
    <property type="entry name" value="ZP_dom"/>
</dbReference>
<dbReference type="EMBL" id="CM001261">
    <property type="protein sequence ID" value="EHH19436.1"/>
    <property type="molecule type" value="Genomic_DNA"/>
</dbReference>
<feature type="non-terminal residue" evidence="4">
    <location>
        <position position="112"/>
    </location>
</feature>
<evidence type="ECO:0000259" key="3">
    <source>
        <dbReference type="PROSITE" id="PS51034"/>
    </source>
</evidence>
<dbReference type="PANTHER" id="PTHR14002:SF38">
    <property type="entry name" value="CUB AND ZONA PELLUCIDA-LIKE DOMAIN-CONTAINING PROTEIN 1"/>
    <property type="match status" value="1"/>
</dbReference>
<dbReference type="Proteomes" id="UP000013456">
    <property type="component" value="Chromosome 9"/>
</dbReference>
<keyword evidence="1" id="KW-0732">Signal</keyword>
<evidence type="ECO:0000256" key="2">
    <source>
        <dbReference type="ARBA" id="ARBA00023157"/>
    </source>
</evidence>
<evidence type="ECO:0000313" key="4">
    <source>
        <dbReference type="EMBL" id="EHH19436.1"/>
    </source>
</evidence>
<dbReference type="AlphaFoldDB" id="F6Z4K9"/>
<protein>
    <recommendedName>
        <fullName evidence="3">ZP domain-containing protein</fullName>
    </recommendedName>
</protein>
<dbReference type="Pfam" id="PF00100">
    <property type="entry name" value="Zona_pellucida"/>
    <property type="match status" value="1"/>
</dbReference>
<evidence type="ECO:0000256" key="1">
    <source>
        <dbReference type="ARBA" id="ARBA00022729"/>
    </source>
</evidence>
<dbReference type="PROSITE" id="PS51034">
    <property type="entry name" value="ZP_2"/>
    <property type="match status" value="1"/>
</dbReference>
<dbReference type="InterPro" id="IPR055355">
    <property type="entry name" value="ZP-C"/>
</dbReference>
<keyword evidence="2" id="KW-1015">Disulfide bond</keyword>
<gene>
    <name evidence="4" type="ORF">EGK_20139</name>
</gene>
<feature type="non-terminal residue" evidence="4">
    <location>
        <position position="1"/>
    </location>
</feature>
<proteinExistence type="predicted"/>
<sequence>PYYDSQRKEVFLQATLHSPNPNLMLFVDSCVASPDPQDFITIKYDLIRQGCIKDNTYVNLHPRQKNMARFKFNAFSFLDSYDVVYLQCKVAVCKVGDYASLCSRGCAGQSRR</sequence>
<name>F6Z4K9_MACMU</name>
<dbReference type="InterPro" id="IPR042235">
    <property type="entry name" value="ZP-C_dom"/>
</dbReference>
<reference evidence="4" key="1">
    <citation type="journal article" date="2011" name="Nat. Biotechnol.">
        <title>Genome sequencing and comparison of two nonhuman primate animal models, the cynomolgus and Chinese rhesus macaques.</title>
        <authorList>
            <person name="Yan G."/>
            <person name="Zhang G."/>
            <person name="Fang X."/>
            <person name="Zhang Y."/>
            <person name="Li C."/>
            <person name="Ling F."/>
            <person name="Cooper D.N."/>
            <person name="Li Q."/>
            <person name="Li Y."/>
            <person name="van Gool A.J."/>
            <person name="Du H."/>
            <person name="Chen J."/>
            <person name="Chen R."/>
            <person name="Zhang P."/>
            <person name="Huang Z."/>
            <person name="Thompson J.R."/>
            <person name="Meng Y."/>
            <person name="Bai Y."/>
            <person name="Wang J."/>
            <person name="Zhuo M."/>
            <person name="Wang T."/>
            <person name="Huang Y."/>
            <person name="Wei L."/>
            <person name="Li J."/>
            <person name="Wang Z."/>
            <person name="Hu H."/>
            <person name="Yang P."/>
            <person name="Le L."/>
            <person name="Stenson P.D."/>
            <person name="Li B."/>
            <person name="Liu X."/>
            <person name="Ball E.V."/>
            <person name="An N."/>
            <person name="Huang Q."/>
            <person name="Zhang Y."/>
            <person name="Fan W."/>
            <person name="Zhang X."/>
            <person name="Li Y."/>
            <person name="Wang W."/>
            <person name="Katze M.G."/>
            <person name="Su B."/>
            <person name="Nielsen R."/>
            <person name="Yang H."/>
            <person name="Wang J."/>
            <person name="Wang X."/>
            <person name="Wang J."/>
        </authorList>
    </citation>
    <scope>NUCLEOTIDE SEQUENCE [LARGE SCALE GENOMIC DNA]</scope>
    <source>
        <strain evidence="4">CR-5</strain>
    </source>
</reference>
<dbReference type="Gene3D" id="2.60.40.4100">
    <property type="entry name" value="Zona pellucida, ZP-C domain"/>
    <property type="match status" value="1"/>
</dbReference>
<dbReference type="PANTHER" id="PTHR14002">
    <property type="entry name" value="ENDOGLIN/TGF-BETA RECEPTOR TYPE III"/>
    <property type="match status" value="1"/>
</dbReference>
<organism evidence="4">
    <name type="scientific">Macaca mulatta</name>
    <name type="common">Rhesus macaque</name>
    <dbReference type="NCBI Taxonomy" id="9544"/>
    <lineage>
        <taxon>Eukaryota</taxon>
        <taxon>Metazoa</taxon>
        <taxon>Chordata</taxon>
        <taxon>Craniata</taxon>
        <taxon>Vertebrata</taxon>
        <taxon>Euteleostomi</taxon>
        <taxon>Mammalia</taxon>
        <taxon>Eutheria</taxon>
        <taxon>Euarchontoglires</taxon>
        <taxon>Primates</taxon>
        <taxon>Haplorrhini</taxon>
        <taxon>Catarrhini</taxon>
        <taxon>Cercopithecidae</taxon>
        <taxon>Cercopithecinae</taxon>
        <taxon>Macaca</taxon>
    </lineage>
</organism>
<dbReference type="HOGENOM" id="CLU_147084_0_0_1"/>
<accession>F6Z4K9</accession>
<feature type="domain" description="ZP" evidence="3">
    <location>
        <begin position="1"/>
        <end position="109"/>
    </location>
</feature>